<accession>A0A8S8XH25</accession>
<evidence type="ECO:0000256" key="5">
    <source>
        <dbReference type="ARBA" id="ARBA00023136"/>
    </source>
</evidence>
<feature type="transmembrane region" description="Helical" evidence="6">
    <location>
        <begin position="361"/>
        <end position="384"/>
    </location>
</feature>
<proteinExistence type="predicted"/>
<dbReference type="Pfam" id="PF02653">
    <property type="entry name" value="BPD_transp_2"/>
    <property type="match status" value="1"/>
</dbReference>
<feature type="transmembrane region" description="Helical" evidence="6">
    <location>
        <begin position="188"/>
        <end position="206"/>
    </location>
</feature>
<feature type="transmembrane region" description="Helical" evidence="6">
    <location>
        <begin position="435"/>
        <end position="454"/>
    </location>
</feature>
<dbReference type="GO" id="GO:0015658">
    <property type="term" value="F:branched-chain amino acid transmembrane transporter activity"/>
    <property type="evidence" value="ECO:0007669"/>
    <property type="project" value="InterPro"/>
</dbReference>
<organism evidence="8 9">
    <name type="scientific">Roseiterribacter gracilis</name>
    <dbReference type="NCBI Taxonomy" id="2812848"/>
    <lineage>
        <taxon>Bacteria</taxon>
        <taxon>Pseudomonadati</taxon>
        <taxon>Pseudomonadota</taxon>
        <taxon>Alphaproteobacteria</taxon>
        <taxon>Rhodospirillales</taxon>
        <taxon>Roseiterribacteraceae</taxon>
        <taxon>Roseiterribacter</taxon>
    </lineage>
</organism>
<dbReference type="Pfam" id="PF11862">
    <property type="entry name" value="DUF3382"/>
    <property type="match status" value="1"/>
</dbReference>
<feature type="transmembrane region" description="Helical" evidence="6">
    <location>
        <begin position="310"/>
        <end position="328"/>
    </location>
</feature>
<dbReference type="InterPro" id="IPR043428">
    <property type="entry name" value="LivM-like"/>
</dbReference>
<dbReference type="PANTHER" id="PTHR30482">
    <property type="entry name" value="HIGH-AFFINITY BRANCHED-CHAIN AMINO ACID TRANSPORT SYSTEM PERMEASE"/>
    <property type="match status" value="1"/>
</dbReference>
<dbReference type="PANTHER" id="PTHR30482:SF20">
    <property type="entry name" value="HIGH-AFFINITY BRANCHED-CHAIN AMINO ACID TRANSPORT SYSTEM PERMEASE PROTEIN LIVM"/>
    <property type="match status" value="1"/>
</dbReference>
<comment type="subcellular location">
    <subcellularLocation>
        <location evidence="1">Cell membrane</location>
        <topology evidence="1">Multi-pass membrane protein</topology>
    </subcellularLocation>
</comment>
<keyword evidence="4 6" id="KW-1133">Transmembrane helix</keyword>
<feature type="transmembrane region" description="Helical" evidence="6">
    <location>
        <begin position="76"/>
        <end position="94"/>
    </location>
</feature>
<feature type="transmembrane region" description="Helical" evidence="6">
    <location>
        <begin position="133"/>
        <end position="152"/>
    </location>
</feature>
<evidence type="ECO:0000256" key="6">
    <source>
        <dbReference type="SAM" id="Phobius"/>
    </source>
</evidence>
<evidence type="ECO:0000259" key="7">
    <source>
        <dbReference type="Pfam" id="PF11862"/>
    </source>
</evidence>
<reference evidence="8" key="1">
    <citation type="submission" date="2021-02" db="EMBL/GenBank/DDBJ databases">
        <title>Genome sequence of Rhodospirillales sp. strain TMPK1 isolated from soil.</title>
        <authorList>
            <person name="Nakai R."/>
            <person name="Kusada H."/>
            <person name="Tamaki H."/>
        </authorList>
    </citation>
    <scope>NUCLEOTIDE SEQUENCE</scope>
    <source>
        <strain evidence="8">TMPK1</strain>
    </source>
</reference>
<evidence type="ECO:0000256" key="2">
    <source>
        <dbReference type="ARBA" id="ARBA00022475"/>
    </source>
</evidence>
<feature type="transmembrane region" description="Helical" evidence="6">
    <location>
        <begin position="49"/>
        <end position="69"/>
    </location>
</feature>
<feature type="transmembrane region" description="Helical" evidence="6">
    <location>
        <begin position="241"/>
        <end position="260"/>
    </location>
</feature>
<feature type="transmembrane region" description="Helical" evidence="6">
    <location>
        <begin position="212"/>
        <end position="234"/>
    </location>
</feature>
<name>A0A8S8XH25_9PROT</name>
<keyword evidence="2" id="KW-1003">Cell membrane</keyword>
<feature type="domain" description="High-affinity branched-chain amino acid transport system permease LivHM N-terminal" evidence="7">
    <location>
        <begin position="14"/>
        <end position="72"/>
    </location>
</feature>
<dbReference type="Proteomes" id="UP000681075">
    <property type="component" value="Unassembled WGS sequence"/>
</dbReference>
<keyword evidence="9" id="KW-1185">Reference proteome</keyword>
<protein>
    <submittedName>
        <fullName evidence="8">Branched-chain amino acid ABC transporter permease</fullName>
    </submittedName>
</protein>
<dbReference type="CDD" id="cd06581">
    <property type="entry name" value="TM_PBP1_LivM_like"/>
    <property type="match status" value="1"/>
</dbReference>
<dbReference type="NCBIfam" id="NF008450">
    <property type="entry name" value="PRK11301.1"/>
    <property type="match status" value="1"/>
</dbReference>
<feature type="transmembrane region" description="Helical" evidence="6">
    <location>
        <begin position="396"/>
        <end position="423"/>
    </location>
</feature>
<dbReference type="EMBL" id="BOPV01000001">
    <property type="protein sequence ID" value="GIL40450.1"/>
    <property type="molecule type" value="Genomic_DNA"/>
</dbReference>
<dbReference type="InterPro" id="IPR021807">
    <property type="entry name" value="LivHM_N"/>
</dbReference>
<evidence type="ECO:0000256" key="1">
    <source>
        <dbReference type="ARBA" id="ARBA00004651"/>
    </source>
</evidence>
<sequence>MLRTPLREALLRPLRDGALAGFVALVLCLPIVGLPTSETANGLILRPRIPEAIAFAVAVFLGRFALGVAEAGRPRPVALIALLVAIAAPFIRFAPEFSAALAIGGLFVALRASLLAFPTLAGRITGGVKIPPVAIKRAPLVILALLVVLPLTPVIDRRLLDIAILVLTYVMLGWGLNITVGLAGLLDLGYVAFFAIGAYAYALLSISAGLSFWGALPIAGLCAAVAGLVVGGPILRLRGDYFAIVTLGFGEITRLIAINWSSLTSGSQGIAQIPRISFFGVADFTATPDAGRHAFHELFGISFDPSHRQIFIFYVILALALAVNAFIARSRKLPLGRAWEALREDEIAAQSLGLNLQRIRLSAYAIAASWGGLAGAFFAVRQGFISPESFSFLESAVILAIVVLGGVGSQLGVVLAAIVMIGVPELVRQLAEYRMLAFGVAMVAIMVWRPSGLISRREPSIRLGAAP</sequence>
<gene>
    <name evidence="8" type="ORF">TMPK1_26870</name>
</gene>
<dbReference type="InterPro" id="IPR001851">
    <property type="entry name" value="ABC_transp_permease"/>
</dbReference>
<evidence type="ECO:0000313" key="8">
    <source>
        <dbReference type="EMBL" id="GIL40450.1"/>
    </source>
</evidence>
<comment type="caution">
    <text evidence="8">The sequence shown here is derived from an EMBL/GenBank/DDBJ whole genome shotgun (WGS) entry which is preliminary data.</text>
</comment>
<feature type="transmembrane region" description="Helical" evidence="6">
    <location>
        <begin position="100"/>
        <end position="121"/>
    </location>
</feature>
<dbReference type="GO" id="GO:0005886">
    <property type="term" value="C:plasma membrane"/>
    <property type="evidence" value="ECO:0007669"/>
    <property type="project" value="UniProtKB-SubCell"/>
</dbReference>
<keyword evidence="5 6" id="KW-0472">Membrane</keyword>
<evidence type="ECO:0000313" key="9">
    <source>
        <dbReference type="Proteomes" id="UP000681075"/>
    </source>
</evidence>
<feature type="transmembrane region" description="Helical" evidence="6">
    <location>
        <begin position="158"/>
        <end position="176"/>
    </location>
</feature>
<evidence type="ECO:0000256" key="3">
    <source>
        <dbReference type="ARBA" id="ARBA00022692"/>
    </source>
</evidence>
<dbReference type="RefSeq" id="WP_420243549.1">
    <property type="nucleotide sequence ID" value="NZ_BOPV01000001.1"/>
</dbReference>
<evidence type="ECO:0000256" key="4">
    <source>
        <dbReference type="ARBA" id="ARBA00022989"/>
    </source>
</evidence>
<keyword evidence="3 6" id="KW-0812">Transmembrane</keyword>
<dbReference type="AlphaFoldDB" id="A0A8S8XH25"/>